<gene>
    <name evidence="1" type="ORF">UFOVP250_54</name>
</gene>
<protein>
    <submittedName>
        <fullName evidence="1">Uncharacterized protein</fullName>
    </submittedName>
</protein>
<proteinExistence type="predicted"/>
<accession>A0A6J5LIP9</accession>
<reference evidence="1" key="1">
    <citation type="submission" date="2020-04" db="EMBL/GenBank/DDBJ databases">
        <authorList>
            <person name="Chiriac C."/>
            <person name="Salcher M."/>
            <person name="Ghai R."/>
            <person name="Kavagutti S V."/>
        </authorList>
    </citation>
    <scope>NUCLEOTIDE SEQUENCE</scope>
</reference>
<sequence>MATKDEALKMAIEAMGEAYRLDGIVLAKAIQACKEALEQPVQEPVMWMCTDNYDEVVFLSDKTCIECRPLYTHPAPSWQGLSEEEQWNLINKSDIPADYDHEILAIARAIEQALKEKNT</sequence>
<name>A0A6J5LIP9_9CAUD</name>
<dbReference type="EMBL" id="LR796270">
    <property type="protein sequence ID" value="CAB4133173.1"/>
    <property type="molecule type" value="Genomic_DNA"/>
</dbReference>
<evidence type="ECO:0000313" key="1">
    <source>
        <dbReference type="EMBL" id="CAB4133173.1"/>
    </source>
</evidence>
<organism evidence="1">
    <name type="scientific">uncultured Caudovirales phage</name>
    <dbReference type="NCBI Taxonomy" id="2100421"/>
    <lineage>
        <taxon>Viruses</taxon>
        <taxon>Duplodnaviria</taxon>
        <taxon>Heunggongvirae</taxon>
        <taxon>Uroviricota</taxon>
        <taxon>Caudoviricetes</taxon>
        <taxon>Peduoviridae</taxon>
        <taxon>Maltschvirus</taxon>
        <taxon>Maltschvirus maltsch</taxon>
    </lineage>
</organism>